<reference evidence="6 7" key="1">
    <citation type="submission" date="2020-04" db="EMBL/GenBank/DDBJ databases">
        <authorList>
            <person name="Laetsch R D."/>
            <person name="Stevens L."/>
            <person name="Kumar S."/>
            <person name="Blaxter L. M."/>
        </authorList>
    </citation>
    <scope>NUCLEOTIDE SEQUENCE [LARGE SCALE GENOMIC DNA]</scope>
</reference>
<feature type="compositionally biased region" description="Basic and acidic residues" evidence="3">
    <location>
        <begin position="9"/>
        <end position="21"/>
    </location>
</feature>
<dbReference type="GO" id="GO:0045292">
    <property type="term" value="P:mRNA cis splicing, via spliceosome"/>
    <property type="evidence" value="ECO:0007669"/>
    <property type="project" value="UniProtKB-UniRule"/>
</dbReference>
<dbReference type="GO" id="GO:0071011">
    <property type="term" value="C:precatalytic spliceosome"/>
    <property type="evidence" value="ECO:0007669"/>
    <property type="project" value="TreeGrafter"/>
</dbReference>
<dbReference type="SMART" id="SM00443">
    <property type="entry name" value="G_patch"/>
    <property type="match status" value="1"/>
</dbReference>
<evidence type="ECO:0000313" key="7">
    <source>
        <dbReference type="Proteomes" id="UP000494206"/>
    </source>
</evidence>
<dbReference type="InterPro" id="IPR035979">
    <property type="entry name" value="RBD_domain_sf"/>
</dbReference>
<evidence type="ECO:0000256" key="1">
    <source>
        <dbReference type="ARBA" id="ARBA00022884"/>
    </source>
</evidence>
<keyword evidence="2" id="KW-0507">mRNA processing</keyword>
<dbReference type="OrthoDB" id="5411533at2759"/>
<organism evidence="6 7">
    <name type="scientific">Caenorhabditis bovis</name>
    <dbReference type="NCBI Taxonomy" id="2654633"/>
    <lineage>
        <taxon>Eukaryota</taxon>
        <taxon>Metazoa</taxon>
        <taxon>Ecdysozoa</taxon>
        <taxon>Nematoda</taxon>
        <taxon>Chromadorea</taxon>
        <taxon>Rhabditida</taxon>
        <taxon>Rhabditina</taxon>
        <taxon>Rhabditomorpha</taxon>
        <taxon>Rhabditoidea</taxon>
        <taxon>Rhabditidae</taxon>
        <taxon>Peloderinae</taxon>
        <taxon>Caenorhabditis</taxon>
    </lineage>
</organism>
<feature type="region of interest" description="Disordered" evidence="3">
    <location>
        <begin position="1"/>
        <end position="23"/>
    </location>
</feature>
<dbReference type="FunFam" id="3.30.70.330:FF:001560">
    <property type="entry name" value="RNA Binding Motif protein homolog"/>
    <property type="match status" value="1"/>
</dbReference>
<accession>A0A8S1F5R5</accession>
<keyword evidence="1 2" id="KW-0694">RNA-binding</keyword>
<keyword evidence="2" id="KW-0539">Nucleus</keyword>
<dbReference type="Pfam" id="PF01585">
    <property type="entry name" value="G-patch"/>
    <property type="match status" value="1"/>
</dbReference>
<dbReference type="InterPro" id="IPR012677">
    <property type="entry name" value="Nucleotide-bd_a/b_plait_sf"/>
</dbReference>
<dbReference type="InterPro" id="IPR040052">
    <property type="entry name" value="RBM17"/>
</dbReference>
<dbReference type="PROSITE" id="PS50174">
    <property type="entry name" value="G_PATCH"/>
    <property type="match status" value="1"/>
</dbReference>
<dbReference type="GO" id="GO:0000380">
    <property type="term" value="P:alternative mRNA splicing, via spliceosome"/>
    <property type="evidence" value="ECO:0007669"/>
    <property type="project" value="TreeGrafter"/>
</dbReference>
<dbReference type="AlphaFoldDB" id="A0A8S1F5R5"/>
<dbReference type="SUPFAM" id="SSF54928">
    <property type="entry name" value="RNA-binding domain, RBD"/>
    <property type="match status" value="1"/>
</dbReference>
<feature type="compositionally biased region" description="Basic and acidic residues" evidence="3">
    <location>
        <begin position="141"/>
        <end position="157"/>
    </location>
</feature>
<evidence type="ECO:0000256" key="2">
    <source>
        <dbReference type="PIRNR" id="PIRNR031066"/>
    </source>
</evidence>
<comment type="caution">
    <text evidence="6">The sequence shown here is derived from an EMBL/GenBank/DDBJ whole genome shotgun (WGS) entry which is preliminary data.</text>
</comment>
<sequence>MYNDDDDDIPTKEPETKKSKTMDSVQLKFLQSQIAQKRTALQAAAAKPKTAKISAPPPVIDLAARNRALGIGTKVTMGFKPIKANPVAENISFLPKSATDDSFMMFGEYLCKNEYQVSVPNEYEKMARIIMENKMKEKAAKEEAKRLAREQKEEDKKRSKGAAIAPPTALLDPEPPTTSESKSDEDRTAMPPPTFLPAFGKSVSRGLGIAANIMKKQGYREGLGLGKNEQGISKALVVEKSGLRGGQIVGEETKLAPTFATNSMEAVQNATKVLILANLISLDELKKDYENIDEFGDEIKEEMQKCGQVANVLVHVNDQQTEEQQVRVFVEFTNNAQAIKAFVVMNGRFFGGRSVLAGFYNVDDYNDKNYNL</sequence>
<dbReference type="PANTHER" id="PTHR13288">
    <property type="entry name" value="SPLICING FACTOR 45 SPF45"/>
    <property type="match status" value="1"/>
</dbReference>
<feature type="domain" description="RRM" evidence="4">
    <location>
        <begin position="272"/>
        <end position="362"/>
    </location>
</feature>
<evidence type="ECO:0000313" key="6">
    <source>
        <dbReference type="EMBL" id="CAB3406128.1"/>
    </source>
</evidence>
<evidence type="ECO:0000259" key="4">
    <source>
        <dbReference type="PROSITE" id="PS50102"/>
    </source>
</evidence>
<dbReference type="CDD" id="cd12374">
    <property type="entry name" value="RRM_UHM_SPF45_PUF60"/>
    <property type="match status" value="1"/>
</dbReference>
<keyword evidence="2" id="KW-0508">mRNA splicing</keyword>
<dbReference type="GO" id="GO:0005654">
    <property type="term" value="C:nucleoplasm"/>
    <property type="evidence" value="ECO:0007669"/>
    <property type="project" value="UniProtKB-UniRule"/>
</dbReference>
<dbReference type="PROSITE" id="PS50102">
    <property type="entry name" value="RRM"/>
    <property type="match status" value="1"/>
</dbReference>
<dbReference type="Proteomes" id="UP000494206">
    <property type="component" value="Unassembled WGS sequence"/>
</dbReference>
<dbReference type="Pfam" id="PF00076">
    <property type="entry name" value="RRM_1"/>
    <property type="match status" value="1"/>
</dbReference>
<feature type="domain" description="G-patch" evidence="5">
    <location>
        <begin position="206"/>
        <end position="254"/>
    </location>
</feature>
<dbReference type="GO" id="GO:0003723">
    <property type="term" value="F:RNA binding"/>
    <property type="evidence" value="ECO:0007669"/>
    <property type="project" value="UniProtKB-UniRule"/>
</dbReference>
<dbReference type="EMBL" id="CADEPM010000005">
    <property type="protein sequence ID" value="CAB3406128.1"/>
    <property type="molecule type" value="Genomic_DNA"/>
</dbReference>
<evidence type="ECO:0000259" key="5">
    <source>
        <dbReference type="PROSITE" id="PS50174"/>
    </source>
</evidence>
<keyword evidence="2" id="KW-0747">Spliceosome</keyword>
<name>A0A8S1F5R5_9PELO</name>
<dbReference type="PANTHER" id="PTHR13288:SF8">
    <property type="entry name" value="SPLICING FACTOR 45"/>
    <property type="match status" value="1"/>
</dbReference>
<proteinExistence type="predicted"/>
<dbReference type="SMART" id="SM00361">
    <property type="entry name" value="RRM_1"/>
    <property type="match status" value="1"/>
</dbReference>
<comment type="function">
    <text evidence="2">Splice factor that binds to the single-stranded 3'AG at the exon/intron border and promotes its utilization in the second catalytic step. Involved in the regulation of alternative splicing and the utilization of cryptic splice sites.</text>
</comment>
<comment type="subcellular location">
    <subcellularLocation>
        <location evidence="2">Nucleus</location>
    </subcellularLocation>
</comment>
<dbReference type="Gene3D" id="3.30.70.330">
    <property type="match status" value="1"/>
</dbReference>
<comment type="subunit">
    <text evidence="2">Associates with the spliceosome.</text>
</comment>
<dbReference type="InterPro" id="IPR000467">
    <property type="entry name" value="G_patch_dom"/>
</dbReference>
<dbReference type="PIRSF" id="PIRSF031066">
    <property type="entry name" value="Splicing_factor_SPF45"/>
    <property type="match status" value="1"/>
</dbReference>
<dbReference type="InterPro" id="IPR003954">
    <property type="entry name" value="RRM_euk-type"/>
</dbReference>
<feature type="region of interest" description="Disordered" evidence="3">
    <location>
        <begin position="141"/>
        <end position="197"/>
    </location>
</feature>
<evidence type="ECO:0000256" key="3">
    <source>
        <dbReference type="SAM" id="MobiDB-lite"/>
    </source>
</evidence>
<dbReference type="InterPro" id="IPR000504">
    <property type="entry name" value="RRM_dom"/>
</dbReference>
<protein>
    <recommendedName>
        <fullName evidence="2">Splicing factor 45</fullName>
    </recommendedName>
    <alternativeName>
        <fullName evidence="2">RNA-binding motif protein 17</fullName>
    </alternativeName>
</protein>
<keyword evidence="7" id="KW-1185">Reference proteome</keyword>
<gene>
    <name evidence="6" type="ORF">CBOVIS_LOCUS8243</name>
</gene>